<dbReference type="AlphaFoldDB" id="M2AKY8"/>
<reference evidence="1" key="2">
    <citation type="journal article" date="2013" name="Mar. Genomics">
        <title>Expression of sulfatases in Rhodopirellula baltica and the diversity of sulfatases in the genus Rhodopirellula.</title>
        <authorList>
            <person name="Wegner C.E."/>
            <person name="Richter-Heitmann T."/>
            <person name="Klindworth A."/>
            <person name="Klockow C."/>
            <person name="Richter M."/>
            <person name="Achstetter T."/>
            <person name="Glockner F.O."/>
            <person name="Harder J."/>
        </authorList>
    </citation>
    <scope>NUCLEOTIDE SEQUENCE [LARGE SCALE GENOMIC DNA]</scope>
    <source>
        <strain evidence="1">6C</strain>
    </source>
</reference>
<reference evidence="1" key="1">
    <citation type="submission" date="2012-11" db="EMBL/GenBank/DDBJ databases">
        <title>Permanent draft genomes of Rhodopirellula europaea strain SH398 and 6C.</title>
        <authorList>
            <person name="Richter M."/>
            <person name="Richter-Heitmann T."/>
            <person name="Frank C."/>
            <person name="Harder J."/>
            <person name="Glockner F.O."/>
        </authorList>
    </citation>
    <scope>NUCLEOTIDE SEQUENCE</scope>
    <source>
        <strain evidence="1">6C</strain>
    </source>
</reference>
<evidence type="ECO:0000313" key="1">
    <source>
        <dbReference type="EMBL" id="EMB17785.1"/>
    </source>
</evidence>
<keyword evidence="2" id="KW-1185">Reference proteome</keyword>
<accession>M2AKY8</accession>
<proteinExistence type="predicted"/>
<name>M2AKY8_9BACT</name>
<sequence length="67" mass="7511">MLCSRLKLCSATVRRLHLLIAWRLGDANRRLFTMLEPCPEPDVLSDVAGNVAVCLSVRGTSIRMPWT</sequence>
<organism evidence="1 2">
    <name type="scientific">Rhodopirellula europaea 6C</name>
    <dbReference type="NCBI Taxonomy" id="1263867"/>
    <lineage>
        <taxon>Bacteria</taxon>
        <taxon>Pseudomonadati</taxon>
        <taxon>Planctomycetota</taxon>
        <taxon>Planctomycetia</taxon>
        <taxon>Pirellulales</taxon>
        <taxon>Pirellulaceae</taxon>
        <taxon>Rhodopirellula</taxon>
    </lineage>
</organism>
<gene>
    <name evidence="1" type="ORF">RE6C_01496</name>
</gene>
<protein>
    <submittedName>
        <fullName evidence="1">Uncharacterized protein</fullName>
    </submittedName>
</protein>
<dbReference type="EMBL" id="ANMO01000088">
    <property type="protein sequence ID" value="EMB17785.1"/>
    <property type="molecule type" value="Genomic_DNA"/>
</dbReference>
<evidence type="ECO:0000313" key="2">
    <source>
        <dbReference type="Proteomes" id="UP000011529"/>
    </source>
</evidence>
<comment type="caution">
    <text evidence="1">The sequence shown here is derived from an EMBL/GenBank/DDBJ whole genome shotgun (WGS) entry which is preliminary data.</text>
</comment>
<dbReference type="Proteomes" id="UP000011529">
    <property type="component" value="Unassembled WGS sequence"/>
</dbReference>